<comment type="subunit">
    <text evidence="4 11">The glycine cleavage system is composed of four proteins: P, T, L and H.</text>
</comment>
<dbReference type="Pfam" id="PF08669">
    <property type="entry name" value="GCV_T_C"/>
    <property type="match status" value="1"/>
</dbReference>
<dbReference type="GO" id="GO:0005960">
    <property type="term" value="C:glycine cleavage complex"/>
    <property type="evidence" value="ECO:0007669"/>
    <property type="project" value="InterPro"/>
</dbReference>
<keyword evidence="8 11" id="KW-0496">Mitochondrion</keyword>
<accession>A0AAV2I552</accession>
<keyword evidence="7 11" id="KW-0809">Transit peptide</keyword>
<feature type="binding site" evidence="10">
    <location>
        <position position="236"/>
    </location>
    <ligand>
        <name>substrate</name>
    </ligand>
</feature>
<dbReference type="SUPFAM" id="SSF103025">
    <property type="entry name" value="Folate-binding domain"/>
    <property type="match status" value="1"/>
</dbReference>
<sequence length="410" mass="45477">MMTMMACKNSITRWHLSLNYVLKMRYFATKPLQTQTLKRTSLYDFHVSHGAKMVPFAGWEMPVQYKTGIIEEHLHVRREVGIFDVAHMLQTRVDGKDRKKFIESLVVTDIEGLKENQGSLTVFTNDKGGILDDLIVNNASEGYLYVVSNAGCADKDFAHMKDKEKHFKKAGADLNLSVIDSTLIALQGPKMVNVLQPYIDFDLKNLPFMTTVVSKVCNANGCRVTRCGYTGEDGVEISIPTALADSVVTTLLSSSKASVKMIGLGARDSLRLEAGLCLYGSDIDETTTPVEANLTWLVSKARRAKSDFPGANKILEQIKSKPEKRRVGFISTGIPVRGHAKIFSEDESELIGETTSGCPSPTLKKNVSMGYVKTHHSKNGTQVKIEVRQNMIDAEVVKMPFVPSNYFLLK</sequence>
<evidence type="ECO:0000256" key="4">
    <source>
        <dbReference type="ARBA" id="ARBA00011690"/>
    </source>
</evidence>
<dbReference type="InterPro" id="IPR006222">
    <property type="entry name" value="GCVT_N"/>
</dbReference>
<dbReference type="GO" id="GO:0008483">
    <property type="term" value="F:transaminase activity"/>
    <property type="evidence" value="ECO:0007669"/>
    <property type="project" value="UniProtKB-KW"/>
</dbReference>
<feature type="domain" description="GCVT N-terminal" evidence="12">
    <location>
        <begin position="42"/>
        <end position="300"/>
    </location>
</feature>
<evidence type="ECO:0000256" key="8">
    <source>
        <dbReference type="ARBA" id="ARBA00023128"/>
    </source>
</evidence>
<keyword evidence="6 11" id="KW-0808">Transferase</keyword>
<dbReference type="InterPro" id="IPR006223">
    <property type="entry name" value="GcvT"/>
</dbReference>
<evidence type="ECO:0000313" key="15">
    <source>
        <dbReference type="Proteomes" id="UP001497497"/>
    </source>
</evidence>
<dbReference type="InterPro" id="IPR027266">
    <property type="entry name" value="TrmE/GcvT-like"/>
</dbReference>
<dbReference type="NCBIfam" id="NF001567">
    <property type="entry name" value="PRK00389.1"/>
    <property type="match status" value="1"/>
</dbReference>
<dbReference type="AlphaFoldDB" id="A0AAV2I552"/>
<dbReference type="EMBL" id="CAXITT010000452">
    <property type="protein sequence ID" value="CAL1541797.1"/>
    <property type="molecule type" value="Genomic_DNA"/>
</dbReference>
<comment type="catalytic activity">
    <reaction evidence="9 11">
        <text>N(6)-[(R)-S(8)-aminomethyldihydrolipoyl]-L-lysyl-[protein] + (6S)-5,6,7,8-tetrahydrofolate = N(6)-[(R)-dihydrolipoyl]-L-lysyl-[protein] + (6R)-5,10-methylene-5,6,7,8-tetrahydrofolate + NH4(+)</text>
        <dbReference type="Rhea" id="RHEA:16945"/>
        <dbReference type="Rhea" id="RHEA-COMP:10475"/>
        <dbReference type="Rhea" id="RHEA-COMP:10492"/>
        <dbReference type="ChEBI" id="CHEBI:15636"/>
        <dbReference type="ChEBI" id="CHEBI:28938"/>
        <dbReference type="ChEBI" id="CHEBI:57453"/>
        <dbReference type="ChEBI" id="CHEBI:83100"/>
        <dbReference type="ChEBI" id="CHEBI:83143"/>
        <dbReference type="EC" id="2.1.2.10"/>
    </reaction>
</comment>
<dbReference type="Pfam" id="PF01571">
    <property type="entry name" value="GCV_T"/>
    <property type="match status" value="1"/>
</dbReference>
<protein>
    <recommendedName>
        <fullName evidence="11">Aminomethyltransferase</fullName>
        <ecNumber evidence="11">2.1.2.10</ecNumber>
    </recommendedName>
    <alternativeName>
        <fullName evidence="11">Glycine cleavage system T protein</fullName>
    </alternativeName>
</protein>
<organism evidence="14 15">
    <name type="scientific">Lymnaea stagnalis</name>
    <name type="common">Great pond snail</name>
    <name type="synonym">Helix stagnalis</name>
    <dbReference type="NCBI Taxonomy" id="6523"/>
    <lineage>
        <taxon>Eukaryota</taxon>
        <taxon>Metazoa</taxon>
        <taxon>Spiralia</taxon>
        <taxon>Lophotrochozoa</taxon>
        <taxon>Mollusca</taxon>
        <taxon>Gastropoda</taxon>
        <taxon>Heterobranchia</taxon>
        <taxon>Euthyneura</taxon>
        <taxon>Panpulmonata</taxon>
        <taxon>Hygrophila</taxon>
        <taxon>Lymnaeoidea</taxon>
        <taxon>Lymnaeidae</taxon>
        <taxon>Lymnaea</taxon>
    </lineage>
</organism>
<dbReference type="FunFam" id="2.40.30.110:FF:000002">
    <property type="entry name" value="Aminomethyltransferase"/>
    <property type="match status" value="1"/>
</dbReference>
<gene>
    <name evidence="14" type="ORF">GSLYS_00015403001</name>
</gene>
<dbReference type="EC" id="2.1.2.10" evidence="11"/>
<evidence type="ECO:0000256" key="10">
    <source>
        <dbReference type="PIRSR" id="PIRSR006487-1"/>
    </source>
</evidence>
<dbReference type="InterPro" id="IPR028896">
    <property type="entry name" value="GcvT/YgfZ/DmdA"/>
</dbReference>
<evidence type="ECO:0000256" key="9">
    <source>
        <dbReference type="ARBA" id="ARBA00047665"/>
    </source>
</evidence>
<dbReference type="FunFam" id="4.10.1250.10:FF:000002">
    <property type="entry name" value="Aminomethyltransferase"/>
    <property type="match status" value="1"/>
</dbReference>
<dbReference type="FunFam" id="3.30.70.1400:FF:000001">
    <property type="entry name" value="Aminomethyltransferase"/>
    <property type="match status" value="1"/>
</dbReference>
<keyword evidence="15" id="KW-1185">Reference proteome</keyword>
<evidence type="ECO:0000256" key="1">
    <source>
        <dbReference type="ARBA" id="ARBA00003631"/>
    </source>
</evidence>
<dbReference type="Gene3D" id="3.30.1360.120">
    <property type="entry name" value="Probable tRNA modification gtpase trme, domain 1"/>
    <property type="match status" value="1"/>
</dbReference>
<dbReference type="InterPro" id="IPR013977">
    <property type="entry name" value="GcvT_C"/>
</dbReference>
<comment type="similarity">
    <text evidence="3 11">Belongs to the GcvT family.</text>
</comment>
<comment type="caution">
    <text evidence="14">The sequence shown here is derived from an EMBL/GenBank/DDBJ whole genome shotgun (WGS) entry which is preliminary data.</text>
</comment>
<dbReference type="Gene3D" id="3.30.70.1400">
    <property type="entry name" value="Aminomethyltransferase beta-barrel domains"/>
    <property type="match status" value="1"/>
</dbReference>
<dbReference type="SUPFAM" id="SSF101790">
    <property type="entry name" value="Aminomethyltransferase beta-barrel domain"/>
    <property type="match status" value="1"/>
</dbReference>
<dbReference type="InterPro" id="IPR029043">
    <property type="entry name" value="GcvT/YgfZ_C"/>
</dbReference>
<evidence type="ECO:0000259" key="12">
    <source>
        <dbReference type="Pfam" id="PF01571"/>
    </source>
</evidence>
<evidence type="ECO:0000256" key="5">
    <source>
        <dbReference type="ARBA" id="ARBA00022576"/>
    </source>
</evidence>
<evidence type="ECO:0000256" key="7">
    <source>
        <dbReference type="ARBA" id="ARBA00022946"/>
    </source>
</evidence>
<dbReference type="Gene3D" id="4.10.1250.10">
    <property type="entry name" value="Aminomethyltransferase fragment"/>
    <property type="match status" value="1"/>
</dbReference>
<comment type="function">
    <text evidence="1 11">The glycine cleavage system catalyzes the degradation of glycine.</text>
</comment>
<evidence type="ECO:0000256" key="3">
    <source>
        <dbReference type="ARBA" id="ARBA00008609"/>
    </source>
</evidence>
<comment type="subcellular location">
    <subcellularLocation>
        <location evidence="2 11">Mitochondrion</location>
    </subcellularLocation>
</comment>
<evidence type="ECO:0000259" key="13">
    <source>
        <dbReference type="Pfam" id="PF08669"/>
    </source>
</evidence>
<evidence type="ECO:0000256" key="6">
    <source>
        <dbReference type="ARBA" id="ARBA00022679"/>
    </source>
</evidence>
<evidence type="ECO:0000256" key="11">
    <source>
        <dbReference type="RuleBase" id="RU003981"/>
    </source>
</evidence>
<dbReference type="NCBIfam" id="TIGR00528">
    <property type="entry name" value="gcvT"/>
    <property type="match status" value="1"/>
</dbReference>
<reference evidence="14 15" key="1">
    <citation type="submission" date="2024-04" db="EMBL/GenBank/DDBJ databases">
        <authorList>
            <consortium name="Genoscope - CEA"/>
            <person name="William W."/>
        </authorList>
    </citation>
    <scope>NUCLEOTIDE SEQUENCE [LARGE SCALE GENOMIC DNA]</scope>
</reference>
<evidence type="ECO:0000256" key="2">
    <source>
        <dbReference type="ARBA" id="ARBA00004173"/>
    </source>
</evidence>
<dbReference type="GO" id="GO:0004047">
    <property type="term" value="F:aminomethyltransferase activity"/>
    <property type="evidence" value="ECO:0007669"/>
    <property type="project" value="UniProtKB-EC"/>
</dbReference>
<proteinExistence type="inferred from homology"/>
<dbReference type="GO" id="GO:0006546">
    <property type="term" value="P:glycine catabolic process"/>
    <property type="evidence" value="ECO:0007669"/>
    <property type="project" value="InterPro"/>
</dbReference>
<keyword evidence="5 11" id="KW-0032">Aminotransferase</keyword>
<evidence type="ECO:0000313" key="14">
    <source>
        <dbReference type="EMBL" id="CAL1541797.1"/>
    </source>
</evidence>
<dbReference type="Proteomes" id="UP001497497">
    <property type="component" value="Unassembled WGS sequence"/>
</dbReference>
<dbReference type="Gene3D" id="2.40.30.110">
    <property type="entry name" value="Aminomethyltransferase beta-barrel domains"/>
    <property type="match status" value="1"/>
</dbReference>
<dbReference type="PIRSF" id="PIRSF006487">
    <property type="entry name" value="GcvT"/>
    <property type="match status" value="1"/>
</dbReference>
<dbReference type="PANTHER" id="PTHR43757">
    <property type="entry name" value="AMINOMETHYLTRANSFERASE"/>
    <property type="match status" value="1"/>
</dbReference>
<dbReference type="PANTHER" id="PTHR43757:SF16">
    <property type="entry name" value="AMINOMETHYLTRANSFERASE, MITOCHONDRIAL"/>
    <property type="match status" value="1"/>
</dbReference>
<name>A0AAV2I552_LYMST</name>
<feature type="domain" description="Aminomethyltransferase C-terminal" evidence="13">
    <location>
        <begin position="324"/>
        <end position="402"/>
    </location>
</feature>
<dbReference type="GO" id="GO:0005739">
    <property type="term" value="C:mitochondrion"/>
    <property type="evidence" value="ECO:0007669"/>
    <property type="project" value="UniProtKB-SubCell"/>
</dbReference>